<dbReference type="PANTHER" id="PTHR10587:SF133">
    <property type="entry name" value="CHITIN DEACETYLASE 1-RELATED"/>
    <property type="match status" value="1"/>
</dbReference>
<keyword evidence="3" id="KW-0732">Signal</keyword>
<dbReference type="Gene3D" id="3.20.20.370">
    <property type="entry name" value="Glycoside hydrolase/deacetylase"/>
    <property type="match status" value="1"/>
</dbReference>
<evidence type="ECO:0000313" key="5">
    <source>
        <dbReference type="EMBL" id="GAA2360709.1"/>
    </source>
</evidence>
<dbReference type="CDD" id="cd10953">
    <property type="entry name" value="CE4_SlAXE_like"/>
    <property type="match status" value="1"/>
</dbReference>
<keyword evidence="2" id="KW-0378">Hydrolase</keyword>
<name>A0ABP5TTS5_9PSEU</name>
<gene>
    <name evidence="5" type="ORF">GCM10009854_44860</name>
</gene>
<organism evidence="5 6">
    <name type="scientific">Saccharopolyspora halophila</name>
    <dbReference type="NCBI Taxonomy" id="405551"/>
    <lineage>
        <taxon>Bacteria</taxon>
        <taxon>Bacillati</taxon>
        <taxon>Actinomycetota</taxon>
        <taxon>Actinomycetes</taxon>
        <taxon>Pseudonocardiales</taxon>
        <taxon>Pseudonocardiaceae</taxon>
        <taxon>Saccharopolyspora</taxon>
    </lineage>
</organism>
<dbReference type="SUPFAM" id="SSF88713">
    <property type="entry name" value="Glycoside hydrolase/deacetylase"/>
    <property type="match status" value="1"/>
</dbReference>
<feature type="signal peptide" evidence="3">
    <location>
        <begin position="1"/>
        <end position="29"/>
    </location>
</feature>
<feature type="domain" description="NodB homology" evidence="4">
    <location>
        <begin position="40"/>
        <end position="215"/>
    </location>
</feature>
<dbReference type="RefSeq" id="WP_344136484.1">
    <property type="nucleotide sequence ID" value="NZ_BAAARA010000021.1"/>
</dbReference>
<reference evidence="6" key="1">
    <citation type="journal article" date="2019" name="Int. J. Syst. Evol. Microbiol.">
        <title>The Global Catalogue of Microorganisms (GCM) 10K type strain sequencing project: providing services to taxonomists for standard genome sequencing and annotation.</title>
        <authorList>
            <consortium name="The Broad Institute Genomics Platform"/>
            <consortium name="The Broad Institute Genome Sequencing Center for Infectious Disease"/>
            <person name="Wu L."/>
            <person name="Ma J."/>
        </authorList>
    </citation>
    <scope>NUCLEOTIDE SEQUENCE [LARGE SCALE GENOMIC DNA]</scope>
    <source>
        <strain evidence="6">JCM 16221</strain>
    </source>
</reference>
<keyword evidence="6" id="KW-1185">Reference proteome</keyword>
<evidence type="ECO:0000256" key="2">
    <source>
        <dbReference type="ARBA" id="ARBA00022801"/>
    </source>
</evidence>
<evidence type="ECO:0000313" key="6">
    <source>
        <dbReference type="Proteomes" id="UP001501218"/>
    </source>
</evidence>
<dbReference type="EMBL" id="BAAARA010000021">
    <property type="protein sequence ID" value="GAA2360709.1"/>
    <property type="molecule type" value="Genomic_DNA"/>
</dbReference>
<dbReference type="InterPro" id="IPR002509">
    <property type="entry name" value="NODB_dom"/>
</dbReference>
<protein>
    <recommendedName>
        <fullName evidence="4">NodB homology domain-containing protein</fullName>
    </recommendedName>
</protein>
<comment type="caution">
    <text evidence="5">The sequence shown here is derived from an EMBL/GenBank/DDBJ whole genome shotgun (WGS) entry which is preliminary data.</text>
</comment>
<evidence type="ECO:0000256" key="1">
    <source>
        <dbReference type="ARBA" id="ARBA00022723"/>
    </source>
</evidence>
<sequence>MFTRTPLRRFAIAVTALVAAAIVPGAATAAAAPQHRECSGYVGLTFDDGPGETTPQLLKALQDNGLRATMFNRGGYAAADPVGVEAQVAAGMWVGNHSYTHPHMTQLSREEMEAEISRTQRAISSAGVPAPELFRPPYGETSAALRSVARSHGLGEVLWDVDSQDWNGASVDEIVAASGRLTDGQIILLHDWPANTLAAIPRIAATLAGNGLCSGAISPVTGRAVAPH</sequence>
<dbReference type="InterPro" id="IPR050248">
    <property type="entry name" value="Polysacc_deacetylase_ArnD"/>
</dbReference>
<keyword evidence="1" id="KW-0479">Metal-binding</keyword>
<proteinExistence type="predicted"/>
<dbReference type="PANTHER" id="PTHR10587">
    <property type="entry name" value="GLYCOSYL TRANSFERASE-RELATED"/>
    <property type="match status" value="1"/>
</dbReference>
<accession>A0ABP5TTS5</accession>
<evidence type="ECO:0000259" key="4">
    <source>
        <dbReference type="PROSITE" id="PS51677"/>
    </source>
</evidence>
<dbReference type="InterPro" id="IPR011330">
    <property type="entry name" value="Glyco_hydro/deAcase_b/a-brl"/>
</dbReference>
<dbReference type="Pfam" id="PF01522">
    <property type="entry name" value="Polysacc_deac_1"/>
    <property type="match status" value="1"/>
</dbReference>
<dbReference type="PROSITE" id="PS51677">
    <property type="entry name" value="NODB"/>
    <property type="match status" value="1"/>
</dbReference>
<dbReference type="Proteomes" id="UP001501218">
    <property type="component" value="Unassembled WGS sequence"/>
</dbReference>
<evidence type="ECO:0000256" key="3">
    <source>
        <dbReference type="SAM" id="SignalP"/>
    </source>
</evidence>
<feature type="chain" id="PRO_5047279487" description="NodB homology domain-containing protein" evidence="3">
    <location>
        <begin position="30"/>
        <end position="228"/>
    </location>
</feature>